<evidence type="ECO:0000313" key="7">
    <source>
        <dbReference type="Proteomes" id="UP000294678"/>
    </source>
</evidence>
<comment type="pathway">
    <text evidence="5">Isoprenoid biosynthesis; isopentenyl diphosphate biosynthesis via DXP pathway; isopentenyl diphosphate from 1-deoxy-D-xylulose 5-phosphate: step 6/6.</text>
</comment>
<comment type="cofactor">
    <cofactor evidence="5">
        <name>[4Fe-4S] cluster</name>
        <dbReference type="ChEBI" id="CHEBI:49883"/>
    </cofactor>
    <text evidence="5">Binds 1 [4Fe-4S] cluster per subunit.</text>
</comment>
<reference evidence="6 7" key="1">
    <citation type="submission" date="2019-03" db="EMBL/GenBank/DDBJ databases">
        <title>Genomic Encyclopedia of Type Strains, Phase IV (KMG-IV): sequencing the most valuable type-strain genomes for metagenomic binning, comparative biology and taxonomic classification.</title>
        <authorList>
            <person name="Goeker M."/>
        </authorList>
    </citation>
    <scope>NUCLEOTIDE SEQUENCE [LARGE SCALE GENOMIC DNA]</scope>
    <source>
        <strain evidence="6 7">DSM 100055</strain>
    </source>
</reference>
<comment type="function">
    <text evidence="5">Catalyzes the conversion of 1-hydroxy-2-methyl-2-(E)-butenyl 4-diphosphate (HMBPP) into a mixture of isopentenyl diphosphate (IPP) and dimethylallyl diphosphate (DMAPP). Acts in the terminal step of the DOXP/MEP pathway for isoprenoid precursor biosynthesis.</text>
</comment>
<feature type="binding site" evidence="5">
    <location>
        <position position="229"/>
    </location>
    <ligand>
        <name>isopentenyl diphosphate</name>
        <dbReference type="ChEBI" id="CHEBI:128769"/>
    </ligand>
</feature>
<dbReference type="Gene3D" id="3.40.50.11270">
    <property type="match status" value="1"/>
</dbReference>
<accession>A0AA46I5V6</accession>
<feature type="binding site" evidence="5">
    <location>
        <position position="231"/>
    </location>
    <ligand>
        <name>(2E)-4-hydroxy-3-methylbut-2-enyl diphosphate</name>
        <dbReference type="ChEBI" id="CHEBI:128753"/>
    </ligand>
</feature>
<feature type="binding site" evidence="5">
    <location>
        <position position="105"/>
    </location>
    <ligand>
        <name>[4Fe-4S] cluster</name>
        <dbReference type="ChEBI" id="CHEBI:49883"/>
    </ligand>
</feature>
<dbReference type="RefSeq" id="WP_134113233.1">
    <property type="nucleotide sequence ID" value="NZ_SOBG01000005.1"/>
</dbReference>
<dbReference type="Gene3D" id="3.40.1010.20">
    <property type="entry name" value="4-hydroxy-3-methylbut-2-enyl diphosphate reductase, catalytic domain"/>
    <property type="match status" value="2"/>
</dbReference>
<dbReference type="GO" id="GO:0050992">
    <property type="term" value="P:dimethylallyl diphosphate biosynthetic process"/>
    <property type="evidence" value="ECO:0007669"/>
    <property type="project" value="UniProtKB-UniRule"/>
</dbReference>
<feature type="binding site" evidence="5">
    <location>
        <position position="44"/>
    </location>
    <ligand>
        <name>isopentenyl diphosphate</name>
        <dbReference type="ChEBI" id="CHEBI:128769"/>
    </ligand>
</feature>
<dbReference type="AlphaFoldDB" id="A0AA46I5V6"/>
<keyword evidence="7" id="KW-1185">Reference proteome</keyword>
<dbReference type="GO" id="GO:0016114">
    <property type="term" value="P:terpenoid biosynthetic process"/>
    <property type="evidence" value="ECO:0007669"/>
    <property type="project" value="UniProtKB-UniRule"/>
</dbReference>
<keyword evidence="5" id="KW-0560">Oxidoreductase</keyword>
<comment type="similarity">
    <text evidence="5">Belongs to the IspH family.</text>
</comment>
<feature type="binding site" evidence="5">
    <location>
        <position position="83"/>
    </location>
    <ligand>
        <name>isopentenyl diphosphate</name>
        <dbReference type="ChEBI" id="CHEBI:128769"/>
    </ligand>
</feature>
<dbReference type="Proteomes" id="UP000294678">
    <property type="component" value="Unassembled WGS sequence"/>
</dbReference>
<gene>
    <name evidence="5" type="primary">ispH</name>
    <name evidence="6" type="ORF">EV215_1364</name>
</gene>
<comment type="caution">
    <text evidence="6">The sequence shown here is derived from an EMBL/GenBank/DDBJ whole genome shotgun (WGS) entry which is preliminary data.</text>
</comment>
<feature type="binding site" evidence="5">
    <location>
        <position position="230"/>
    </location>
    <ligand>
        <name>isopentenyl diphosphate</name>
        <dbReference type="ChEBI" id="CHEBI:128769"/>
    </ligand>
</feature>
<dbReference type="CDD" id="cd13944">
    <property type="entry name" value="lytB_ispH"/>
    <property type="match status" value="1"/>
</dbReference>
<dbReference type="EC" id="1.17.7.4" evidence="5"/>
<feature type="binding site" evidence="5">
    <location>
        <position position="231"/>
    </location>
    <ligand>
        <name>dimethylallyl diphosphate</name>
        <dbReference type="ChEBI" id="CHEBI:57623"/>
    </ligand>
</feature>
<evidence type="ECO:0000313" key="6">
    <source>
        <dbReference type="EMBL" id="TDT69822.1"/>
    </source>
</evidence>
<evidence type="ECO:0000256" key="2">
    <source>
        <dbReference type="ARBA" id="ARBA00022723"/>
    </source>
</evidence>
<feature type="binding site" evidence="5">
    <location>
        <position position="83"/>
    </location>
    <ligand>
        <name>dimethylallyl diphosphate</name>
        <dbReference type="ChEBI" id="CHEBI:57623"/>
    </ligand>
</feature>
<feature type="binding site" evidence="5">
    <location>
        <position position="44"/>
    </location>
    <ligand>
        <name>dimethylallyl diphosphate</name>
        <dbReference type="ChEBI" id="CHEBI:57623"/>
    </ligand>
</feature>
<evidence type="ECO:0000256" key="4">
    <source>
        <dbReference type="ARBA" id="ARBA00023014"/>
    </source>
</evidence>
<dbReference type="GO" id="GO:0019288">
    <property type="term" value="P:isopentenyl diphosphate biosynthetic process, methylerythritol 4-phosphate pathway"/>
    <property type="evidence" value="ECO:0007669"/>
    <property type="project" value="UniProtKB-UniRule"/>
</dbReference>
<evidence type="ECO:0000256" key="3">
    <source>
        <dbReference type="ARBA" id="ARBA00023004"/>
    </source>
</evidence>
<dbReference type="NCBIfam" id="TIGR00216">
    <property type="entry name" value="ispH_lytB"/>
    <property type="match status" value="1"/>
</dbReference>
<evidence type="ECO:0000256" key="1">
    <source>
        <dbReference type="ARBA" id="ARBA00022485"/>
    </source>
</evidence>
<keyword evidence="3 5" id="KW-0408">Iron</keyword>
<feature type="active site" description="Proton donor" evidence="5">
    <location>
        <position position="135"/>
    </location>
</feature>
<feature type="binding site" evidence="5">
    <location>
        <position position="133"/>
    </location>
    <ligand>
        <name>(2E)-4-hydroxy-3-methylbut-2-enyl diphosphate</name>
        <dbReference type="ChEBI" id="CHEBI:128753"/>
    </ligand>
</feature>
<keyword evidence="1 5" id="KW-0004">4Fe-4S</keyword>
<dbReference type="EMBL" id="SOBG01000005">
    <property type="protein sequence ID" value="TDT69822.1"/>
    <property type="molecule type" value="Genomic_DNA"/>
</dbReference>
<protein>
    <recommendedName>
        <fullName evidence="5">4-hydroxy-3-methylbut-2-enyl diphosphate reductase</fullName>
        <shortName evidence="5">HMBPP reductase</shortName>
        <ecNumber evidence="5">1.17.7.4</ecNumber>
    </recommendedName>
</protein>
<dbReference type="GO" id="GO:0051745">
    <property type="term" value="F:4-hydroxy-3-methylbut-2-enyl diphosphate reductase activity"/>
    <property type="evidence" value="ECO:0007669"/>
    <property type="project" value="UniProtKB-UniRule"/>
</dbReference>
<feature type="binding site" evidence="5">
    <location>
        <position position="273"/>
    </location>
    <ligand>
        <name>(2E)-4-hydroxy-3-methylbut-2-enyl diphosphate</name>
        <dbReference type="ChEBI" id="CHEBI:128753"/>
    </ligand>
</feature>
<keyword evidence="4 5" id="KW-0411">Iron-sulfur</keyword>
<feature type="binding site" evidence="5">
    <location>
        <position position="229"/>
    </location>
    <ligand>
        <name>dimethylallyl diphosphate</name>
        <dbReference type="ChEBI" id="CHEBI:57623"/>
    </ligand>
</feature>
<organism evidence="6 7">
    <name type="scientific">Hypnocyclicus thermotrophus</name>
    <dbReference type="NCBI Taxonomy" id="1627895"/>
    <lineage>
        <taxon>Bacteria</taxon>
        <taxon>Fusobacteriati</taxon>
        <taxon>Fusobacteriota</taxon>
        <taxon>Fusobacteriia</taxon>
        <taxon>Fusobacteriales</taxon>
        <taxon>Fusobacteriaceae</taxon>
        <taxon>Hypnocyclicus</taxon>
    </lineage>
</organism>
<feature type="binding site" evidence="5">
    <location>
        <position position="230"/>
    </location>
    <ligand>
        <name>(2E)-4-hydroxy-3-methylbut-2-enyl diphosphate</name>
        <dbReference type="ChEBI" id="CHEBI:128753"/>
    </ligand>
</feature>
<sequence>MKIKKIVHAKKMGFCIGVKNAVNLAEEILAKNFENVYIVGMLVHNNIVIEDLIKKGAKIISEEDILNNKYKFTSKDAILVRAHGTVKEVYDKISDTDSIIYDAACIFVNRARDILKNKINENYKIIFIGDKNHPEVKGIISYGKEKVNIFANLDELKNSVLNKKEKYLILAQTTLNKNMFNEIKEYIKENFIDYEIANTICGATFERQRATEQLATQVELLLVIGSNKSSNTKKLYNIGKNLNKNTYLIEKKEDIDKRWFEGIDVVGITAGASTPEKSIHEIEKMLKGEIL</sequence>
<comment type="catalytic activity">
    <reaction evidence="5">
        <text>dimethylallyl diphosphate + 2 oxidized [2Fe-2S]-[ferredoxin] + H2O = (2E)-4-hydroxy-3-methylbut-2-enyl diphosphate + 2 reduced [2Fe-2S]-[ferredoxin] + 2 H(+)</text>
        <dbReference type="Rhea" id="RHEA:24825"/>
        <dbReference type="Rhea" id="RHEA-COMP:10000"/>
        <dbReference type="Rhea" id="RHEA-COMP:10001"/>
        <dbReference type="ChEBI" id="CHEBI:15377"/>
        <dbReference type="ChEBI" id="CHEBI:15378"/>
        <dbReference type="ChEBI" id="CHEBI:33737"/>
        <dbReference type="ChEBI" id="CHEBI:33738"/>
        <dbReference type="ChEBI" id="CHEBI:57623"/>
        <dbReference type="ChEBI" id="CHEBI:128753"/>
        <dbReference type="EC" id="1.17.7.4"/>
    </reaction>
</comment>
<feature type="binding site" evidence="5">
    <location>
        <position position="229"/>
    </location>
    <ligand>
        <name>(2E)-4-hydroxy-3-methylbut-2-enyl diphosphate</name>
        <dbReference type="ChEBI" id="CHEBI:128753"/>
    </ligand>
</feature>
<feature type="binding site" evidence="5">
    <location>
        <position position="230"/>
    </location>
    <ligand>
        <name>dimethylallyl diphosphate</name>
        <dbReference type="ChEBI" id="CHEBI:57623"/>
    </ligand>
</feature>
<keyword evidence="5" id="KW-0414">Isoprene biosynthesis</keyword>
<feature type="binding site" evidence="5">
    <location>
        <position position="44"/>
    </location>
    <ligand>
        <name>(2E)-4-hydroxy-3-methylbut-2-enyl diphosphate</name>
        <dbReference type="ChEBI" id="CHEBI:128753"/>
    </ligand>
</feature>
<feature type="binding site" evidence="5">
    <location>
        <position position="273"/>
    </location>
    <ligand>
        <name>dimethylallyl diphosphate</name>
        <dbReference type="ChEBI" id="CHEBI:57623"/>
    </ligand>
</feature>
<feature type="binding site" evidence="5">
    <location>
        <position position="231"/>
    </location>
    <ligand>
        <name>isopentenyl diphosphate</name>
        <dbReference type="ChEBI" id="CHEBI:128769"/>
    </ligand>
</feature>
<name>A0AA46I5V6_9FUSO</name>
<dbReference type="Pfam" id="PF02401">
    <property type="entry name" value="LYTB"/>
    <property type="match status" value="1"/>
</dbReference>
<feature type="binding site" evidence="5">
    <location>
        <position position="133"/>
    </location>
    <ligand>
        <name>isopentenyl diphosphate</name>
        <dbReference type="ChEBI" id="CHEBI:128769"/>
    </ligand>
</feature>
<dbReference type="HAMAP" id="MF_00191">
    <property type="entry name" value="IspH"/>
    <property type="match status" value="1"/>
</dbReference>
<keyword evidence="2 5" id="KW-0479">Metal-binding</keyword>
<feature type="binding site" evidence="5">
    <location>
        <position position="15"/>
    </location>
    <ligand>
        <name>[4Fe-4S] cluster</name>
        <dbReference type="ChEBI" id="CHEBI:49883"/>
    </ligand>
</feature>
<feature type="binding site" evidence="5">
    <location>
        <position position="83"/>
    </location>
    <ligand>
        <name>(2E)-4-hydroxy-3-methylbut-2-enyl diphosphate</name>
        <dbReference type="ChEBI" id="CHEBI:128753"/>
    </ligand>
</feature>
<feature type="binding site" evidence="5">
    <location>
        <position position="133"/>
    </location>
    <ligand>
        <name>dimethylallyl diphosphate</name>
        <dbReference type="ChEBI" id="CHEBI:57623"/>
    </ligand>
</feature>
<dbReference type="PANTHER" id="PTHR30426:SF0">
    <property type="entry name" value="4-HYDROXY-3-METHYLBUT-2-ENYL DIPHOSPHATE REDUCTASE"/>
    <property type="match status" value="1"/>
</dbReference>
<feature type="binding site" evidence="5">
    <location>
        <position position="201"/>
    </location>
    <ligand>
        <name>[4Fe-4S] cluster</name>
        <dbReference type="ChEBI" id="CHEBI:49883"/>
    </ligand>
</feature>
<dbReference type="GO" id="GO:0046872">
    <property type="term" value="F:metal ion binding"/>
    <property type="evidence" value="ECO:0007669"/>
    <property type="project" value="UniProtKB-KW"/>
</dbReference>
<proteinExistence type="inferred from homology"/>
<dbReference type="PANTHER" id="PTHR30426">
    <property type="entry name" value="4-HYDROXY-3-METHYLBUT-2-ENYL DIPHOSPHATE REDUCTASE"/>
    <property type="match status" value="1"/>
</dbReference>
<evidence type="ECO:0000256" key="5">
    <source>
        <dbReference type="HAMAP-Rule" id="MF_00191"/>
    </source>
</evidence>
<feature type="binding site" evidence="5">
    <location>
        <position position="173"/>
    </location>
    <ligand>
        <name>(2E)-4-hydroxy-3-methylbut-2-enyl diphosphate</name>
        <dbReference type="ChEBI" id="CHEBI:128753"/>
    </ligand>
</feature>
<feature type="binding site" evidence="5">
    <location>
        <position position="273"/>
    </location>
    <ligand>
        <name>isopentenyl diphosphate</name>
        <dbReference type="ChEBI" id="CHEBI:128769"/>
    </ligand>
</feature>
<comment type="catalytic activity">
    <reaction evidence="5">
        <text>isopentenyl diphosphate + 2 oxidized [2Fe-2S]-[ferredoxin] + H2O = (2E)-4-hydroxy-3-methylbut-2-enyl diphosphate + 2 reduced [2Fe-2S]-[ferredoxin] + 2 H(+)</text>
        <dbReference type="Rhea" id="RHEA:24488"/>
        <dbReference type="Rhea" id="RHEA-COMP:10000"/>
        <dbReference type="Rhea" id="RHEA-COMP:10001"/>
        <dbReference type="ChEBI" id="CHEBI:15377"/>
        <dbReference type="ChEBI" id="CHEBI:15378"/>
        <dbReference type="ChEBI" id="CHEBI:33737"/>
        <dbReference type="ChEBI" id="CHEBI:33738"/>
        <dbReference type="ChEBI" id="CHEBI:128753"/>
        <dbReference type="ChEBI" id="CHEBI:128769"/>
        <dbReference type="EC" id="1.17.7.4"/>
    </reaction>
</comment>
<dbReference type="InterPro" id="IPR003451">
    <property type="entry name" value="LytB/IspH"/>
</dbReference>
<dbReference type="GO" id="GO:0051539">
    <property type="term" value="F:4 iron, 4 sulfur cluster binding"/>
    <property type="evidence" value="ECO:0007669"/>
    <property type="project" value="UniProtKB-UniRule"/>
</dbReference>
<comment type="pathway">
    <text evidence="5">Isoprenoid biosynthesis; dimethylallyl diphosphate biosynthesis; dimethylallyl diphosphate from (2E)-4-hydroxy-3-methylbutenyl diphosphate: step 1/1.</text>
</comment>